<sequence length="215" mass="24354">MKTIKAALFDLDGVVVDTETQYSRFWGKVGDKFHPEIENFGYIIKGNTLNQIFDRYFKDQKEIQKQIKQALAYFETHMQYDFIPGVLAFIDDLHANGVKTAIVTSSNDEKMKNLYTARPEIKDYFDEIITAENISRSKPDPEGYLLGARTFDADPVECCVFEDSFAGLEAGNAAGMTVVGLSTTHPVESICNKAKIVIPDFIDFTYKKLLEIYND</sequence>
<dbReference type="InterPro" id="IPR023198">
    <property type="entry name" value="PGP-like_dom2"/>
</dbReference>
<proteinExistence type="predicted"/>
<dbReference type="InterPro" id="IPR023214">
    <property type="entry name" value="HAD_sf"/>
</dbReference>
<evidence type="ECO:0000313" key="2">
    <source>
        <dbReference type="Proteomes" id="UP001205603"/>
    </source>
</evidence>
<dbReference type="InterPro" id="IPR006439">
    <property type="entry name" value="HAD-SF_hydro_IA"/>
</dbReference>
<dbReference type="EMBL" id="JANDHW010000006">
    <property type="protein sequence ID" value="MCP9611994.1"/>
    <property type="molecule type" value="Genomic_DNA"/>
</dbReference>
<dbReference type="PRINTS" id="PR00413">
    <property type="entry name" value="HADHALOGNASE"/>
</dbReference>
<dbReference type="NCBIfam" id="TIGR01509">
    <property type="entry name" value="HAD-SF-IA-v3"/>
    <property type="match status" value="1"/>
</dbReference>
<protein>
    <submittedName>
        <fullName evidence="1">HAD family phosphatase</fullName>
    </submittedName>
</protein>
<accession>A0ABT1MIU9</accession>
<dbReference type="SUPFAM" id="SSF56784">
    <property type="entry name" value="HAD-like"/>
    <property type="match status" value="1"/>
</dbReference>
<dbReference type="SFLD" id="SFLDG01129">
    <property type="entry name" value="C1.5:_HAD__Beta-PGM__Phosphata"/>
    <property type="match status" value="1"/>
</dbReference>
<dbReference type="Gene3D" id="3.40.50.1000">
    <property type="entry name" value="HAD superfamily/HAD-like"/>
    <property type="match status" value="1"/>
</dbReference>
<dbReference type="CDD" id="cd07505">
    <property type="entry name" value="HAD_BPGM-like"/>
    <property type="match status" value="1"/>
</dbReference>
<name>A0ABT1MIU9_9BACT</name>
<dbReference type="SFLD" id="SFLDG01135">
    <property type="entry name" value="C1.5.6:_HAD__Beta-PGM__Phospha"/>
    <property type="match status" value="1"/>
</dbReference>
<reference evidence="1 2" key="1">
    <citation type="submission" date="2022-07" db="EMBL/GenBank/DDBJ databases">
        <title>Fecal culturing of patients with breast cancer.</title>
        <authorList>
            <person name="Teng N.M.Y."/>
            <person name="Kiu R."/>
            <person name="Evans R."/>
            <person name="Baker D.J."/>
            <person name="Zenner C."/>
            <person name="Robinson S.D."/>
            <person name="Hall L.J."/>
        </authorList>
    </citation>
    <scope>NUCLEOTIDE SEQUENCE [LARGE SCALE GENOMIC DNA]</scope>
    <source>
        <strain evidence="1 2">LH1063</strain>
    </source>
</reference>
<comment type="caution">
    <text evidence="1">The sequence shown here is derived from an EMBL/GenBank/DDBJ whole genome shotgun (WGS) entry which is preliminary data.</text>
</comment>
<dbReference type="Pfam" id="PF00702">
    <property type="entry name" value="Hydrolase"/>
    <property type="match status" value="1"/>
</dbReference>
<evidence type="ECO:0000313" key="1">
    <source>
        <dbReference type="EMBL" id="MCP9611994.1"/>
    </source>
</evidence>
<dbReference type="RefSeq" id="WP_255027204.1">
    <property type="nucleotide sequence ID" value="NZ_JANDHW010000006.1"/>
</dbReference>
<dbReference type="SFLD" id="SFLDS00003">
    <property type="entry name" value="Haloacid_Dehalogenase"/>
    <property type="match status" value="1"/>
</dbReference>
<dbReference type="Proteomes" id="UP001205603">
    <property type="component" value="Unassembled WGS sequence"/>
</dbReference>
<dbReference type="Gene3D" id="1.10.150.240">
    <property type="entry name" value="Putative phosphatase, domain 2"/>
    <property type="match status" value="1"/>
</dbReference>
<gene>
    <name evidence="1" type="ORF">NMU02_07820</name>
</gene>
<organism evidence="1 2">
    <name type="scientific">Coprobacter tertius</name>
    <dbReference type="NCBI Taxonomy" id="2944915"/>
    <lineage>
        <taxon>Bacteria</taxon>
        <taxon>Pseudomonadati</taxon>
        <taxon>Bacteroidota</taxon>
        <taxon>Bacteroidia</taxon>
        <taxon>Bacteroidales</taxon>
        <taxon>Barnesiellaceae</taxon>
        <taxon>Coprobacter</taxon>
    </lineage>
</organism>
<dbReference type="PANTHER" id="PTHR43481">
    <property type="entry name" value="FRUCTOSE-1-PHOSPHATE PHOSPHATASE"/>
    <property type="match status" value="1"/>
</dbReference>
<dbReference type="PANTHER" id="PTHR43481:SF4">
    <property type="entry name" value="GLYCEROL-1-PHOSPHATE PHOSPHOHYDROLASE 1-RELATED"/>
    <property type="match status" value="1"/>
</dbReference>
<dbReference type="InterPro" id="IPR051806">
    <property type="entry name" value="HAD-like_SPP"/>
</dbReference>
<keyword evidence="2" id="KW-1185">Reference proteome</keyword>
<dbReference type="InterPro" id="IPR036412">
    <property type="entry name" value="HAD-like_sf"/>
</dbReference>